<gene>
    <name evidence="4" type="ORF">AB0L03_24120</name>
</gene>
<proteinExistence type="inferred from homology"/>
<reference evidence="4 5" key="1">
    <citation type="submission" date="2024-06" db="EMBL/GenBank/DDBJ databases">
        <title>The Natural Products Discovery Center: Release of the First 8490 Sequenced Strains for Exploring Actinobacteria Biosynthetic Diversity.</title>
        <authorList>
            <person name="Kalkreuter E."/>
            <person name="Kautsar S.A."/>
            <person name="Yang D."/>
            <person name="Bader C.D."/>
            <person name="Teijaro C.N."/>
            <person name="Fluegel L."/>
            <person name="Davis C.M."/>
            <person name="Simpson J.R."/>
            <person name="Lauterbach L."/>
            <person name="Steele A.D."/>
            <person name="Gui C."/>
            <person name="Meng S."/>
            <person name="Li G."/>
            <person name="Viehrig K."/>
            <person name="Ye F."/>
            <person name="Su P."/>
            <person name="Kiefer A.F."/>
            <person name="Nichols A."/>
            <person name="Cepeda A.J."/>
            <person name="Yan W."/>
            <person name="Fan B."/>
            <person name="Jiang Y."/>
            <person name="Adhikari A."/>
            <person name="Zheng C.-J."/>
            <person name="Schuster L."/>
            <person name="Cowan T.M."/>
            <person name="Smanski M.J."/>
            <person name="Chevrette M.G."/>
            <person name="De Carvalho L.P.S."/>
            <person name="Shen B."/>
        </authorList>
    </citation>
    <scope>NUCLEOTIDE SEQUENCE [LARGE SCALE GENOMIC DNA]</scope>
    <source>
        <strain evidence="4 5">NPDC053791</strain>
    </source>
</reference>
<dbReference type="EC" id="1.-.-.-" evidence="4"/>
<keyword evidence="2 4" id="KW-0560">Oxidoreductase</keyword>
<keyword evidence="5" id="KW-1185">Reference proteome</keyword>
<dbReference type="InterPro" id="IPR050268">
    <property type="entry name" value="NADH-dep_flavin_reductase"/>
</dbReference>
<evidence type="ECO:0000313" key="4">
    <source>
        <dbReference type="EMBL" id="MEV4925872.1"/>
    </source>
</evidence>
<dbReference type="GO" id="GO:0016491">
    <property type="term" value="F:oxidoreductase activity"/>
    <property type="evidence" value="ECO:0007669"/>
    <property type="project" value="UniProtKB-KW"/>
</dbReference>
<evidence type="ECO:0000259" key="3">
    <source>
        <dbReference type="SMART" id="SM00903"/>
    </source>
</evidence>
<dbReference type="Proteomes" id="UP001552479">
    <property type="component" value="Unassembled WGS sequence"/>
</dbReference>
<dbReference type="InterPro" id="IPR012349">
    <property type="entry name" value="Split_barrel_FMN-bd"/>
</dbReference>
<dbReference type="SUPFAM" id="SSF50475">
    <property type="entry name" value="FMN-binding split barrel"/>
    <property type="match status" value="1"/>
</dbReference>
<comment type="similarity">
    <text evidence="1">Belongs to the non-flavoprotein flavin reductase family.</text>
</comment>
<dbReference type="RefSeq" id="WP_366089444.1">
    <property type="nucleotide sequence ID" value="NZ_JBFASG010000027.1"/>
</dbReference>
<dbReference type="Gene3D" id="2.30.110.10">
    <property type="entry name" value="Electron Transport, Fmn-binding Protein, Chain A"/>
    <property type="match status" value="1"/>
</dbReference>
<protein>
    <submittedName>
        <fullName evidence="4">Flavin reductase family protein</fullName>
        <ecNumber evidence="4">1.-.-.-</ecNumber>
    </submittedName>
</protein>
<sequence length="193" mass="20426">MHTITLLPAFNEVTLPGESGITTLPVPCTPENFRVALGYFCSGITVVTAITPSGPVGFTCQAFSALSLSPPQVLLCPGRMSRTWPAIRSVGAFCVNVLAEDQAALGDRFALSGAGKFERVEWHCAPGGPPVLSGAAAWIECGLRSEFPGGDHTIVRGDVRRLGMTPGSRPLLYFRGQYTRIAEAAVHPDATDL</sequence>
<dbReference type="SMART" id="SM00903">
    <property type="entry name" value="Flavin_Reduct"/>
    <property type="match status" value="1"/>
</dbReference>
<organism evidence="4 5">
    <name type="scientific">Streptomyces roseoverticillatus</name>
    <dbReference type="NCBI Taxonomy" id="66429"/>
    <lineage>
        <taxon>Bacteria</taxon>
        <taxon>Bacillati</taxon>
        <taxon>Actinomycetota</taxon>
        <taxon>Actinomycetes</taxon>
        <taxon>Kitasatosporales</taxon>
        <taxon>Streptomycetaceae</taxon>
        <taxon>Streptomyces</taxon>
    </lineage>
</organism>
<dbReference type="Pfam" id="PF01613">
    <property type="entry name" value="Flavin_Reduct"/>
    <property type="match status" value="1"/>
</dbReference>
<dbReference type="PANTHER" id="PTHR30466">
    <property type="entry name" value="FLAVIN REDUCTASE"/>
    <property type="match status" value="1"/>
</dbReference>
<feature type="domain" description="Flavin reductase like" evidence="3">
    <location>
        <begin position="37"/>
        <end position="180"/>
    </location>
</feature>
<evidence type="ECO:0000256" key="2">
    <source>
        <dbReference type="ARBA" id="ARBA00023002"/>
    </source>
</evidence>
<name>A0ABV3IZT1_9ACTN</name>
<dbReference type="PANTHER" id="PTHR30466:SF11">
    <property type="entry name" value="FLAVIN-DEPENDENT MONOOXYGENASE, REDUCTASE SUBUNIT HSAB"/>
    <property type="match status" value="1"/>
</dbReference>
<accession>A0ABV3IZT1</accession>
<evidence type="ECO:0000313" key="5">
    <source>
        <dbReference type="Proteomes" id="UP001552479"/>
    </source>
</evidence>
<comment type="caution">
    <text evidence="4">The sequence shown here is derived from an EMBL/GenBank/DDBJ whole genome shotgun (WGS) entry which is preliminary data.</text>
</comment>
<dbReference type="EMBL" id="JBFASG010000027">
    <property type="protein sequence ID" value="MEV4925872.1"/>
    <property type="molecule type" value="Genomic_DNA"/>
</dbReference>
<evidence type="ECO:0000256" key="1">
    <source>
        <dbReference type="ARBA" id="ARBA00008898"/>
    </source>
</evidence>
<dbReference type="InterPro" id="IPR002563">
    <property type="entry name" value="Flavin_Rdtase-like_dom"/>
</dbReference>